<dbReference type="RefSeq" id="WP_188430230.1">
    <property type="nucleotide sequence ID" value="NZ_BMEX01000002.1"/>
</dbReference>
<dbReference type="Pfam" id="PF04397">
    <property type="entry name" value="LytTR"/>
    <property type="match status" value="1"/>
</dbReference>
<dbReference type="InterPro" id="IPR001789">
    <property type="entry name" value="Sig_transdc_resp-reg_receiver"/>
</dbReference>
<protein>
    <submittedName>
        <fullName evidence="4">DNA-binding response regulator</fullName>
    </submittedName>
</protein>
<evidence type="ECO:0000259" key="2">
    <source>
        <dbReference type="PROSITE" id="PS50110"/>
    </source>
</evidence>
<organism evidence="4 5">
    <name type="scientific">Kroppenstedtia guangzhouensis</name>
    <dbReference type="NCBI Taxonomy" id="1274356"/>
    <lineage>
        <taxon>Bacteria</taxon>
        <taxon>Bacillati</taxon>
        <taxon>Bacillota</taxon>
        <taxon>Bacilli</taxon>
        <taxon>Bacillales</taxon>
        <taxon>Thermoactinomycetaceae</taxon>
        <taxon>Kroppenstedtia</taxon>
    </lineage>
</organism>
<dbReference type="PANTHER" id="PTHR37299:SF1">
    <property type="entry name" value="STAGE 0 SPORULATION PROTEIN A HOMOLOG"/>
    <property type="match status" value="1"/>
</dbReference>
<reference evidence="5" key="1">
    <citation type="journal article" date="2019" name="Int. J. Syst. Evol. Microbiol.">
        <title>The Global Catalogue of Microorganisms (GCM) 10K type strain sequencing project: providing services to taxonomists for standard genome sequencing and annotation.</title>
        <authorList>
            <consortium name="The Broad Institute Genomics Platform"/>
            <consortium name="The Broad Institute Genome Sequencing Center for Infectious Disease"/>
            <person name="Wu L."/>
            <person name="Ma J."/>
        </authorList>
    </citation>
    <scope>NUCLEOTIDE SEQUENCE [LARGE SCALE GENOMIC DNA]</scope>
    <source>
        <strain evidence="5">CGMCC 1.12404</strain>
    </source>
</reference>
<dbReference type="Pfam" id="PF00072">
    <property type="entry name" value="Response_reg"/>
    <property type="match status" value="1"/>
</dbReference>
<dbReference type="Gene3D" id="2.40.50.40">
    <property type="match status" value="1"/>
</dbReference>
<dbReference type="PANTHER" id="PTHR37299">
    <property type="entry name" value="TRANSCRIPTIONAL REGULATOR-RELATED"/>
    <property type="match status" value="1"/>
</dbReference>
<dbReference type="Gene3D" id="3.40.50.2300">
    <property type="match status" value="1"/>
</dbReference>
<dbReference type="Gene3D" id="2.20.25.10">
    <property type="match status" value="1"/>
</dbReference>
<keyword evidence="5" id="KW-1185">Reference proteome</keyword>
<evidence type="ECO:0000256" key="1">
    <source>
        <dbReference type="PROSITE-ProRule" id="PRU00169"/>
    </source>
</evidence>
<dbReference type="SUPFAM" id="SSF52172">
    <property type="entry name" value="CheY-like"/>
    <property type="match status" value="1"/>
</dbReference>
<dbReference type="InterPro" id="IPR011006">
    <property type="entry name" value="CheY-like_superfamily"/>
</dbReference>
<name>A0ABQ1G735_9BACL</name>
<dbReference type="Proteomes" id="UP000617979">
    <property type="component" value="Unassembled WGS sequence"/>
</dbReference>
<evidence type="ECO:0000259" key="3">
    <source>
        <dbReference type="PROSITE" id="PS50930"/>
    </source>
</evidence>
<feature type="domain" description="HTH LytTR-type" evidence="3">
    <location>
        <begin position="147"/>
        <end position="251"/>
    </location>
</feature>
<accession>A0ABQ1G735</accession>
<dbReference type="InterPro" id="IPR046947">
    <property type="entry name" value="LytR-like"/>
</dbReference>
<evidence type="ECO:0000313" key="5">
    <source>
        <dbReference type="Proteomes" id="UP000617979"/>
    </source>
</evidence>
<dbReference type="PROSITE" id="PS50110">
    <property type="entry name" value="RESPONSE_REGULATORY"/>
    <property type="match status" value="1"/>
</dbReference>
<dbReference type="SMART" id="SM00448">
    <property type="entry name" value="REC"/>
    <property type="match status" value="1"/>
</dbReference>
<dbReference type="EMBL" id="BMEX01000002">
    <property type="protein sequence ID" value="GGA38017.1"/>
    <property type="molecule type" value="Genomic_DNA"/>
</dbReference>
<feature type="domain" description="Response regulatory" evidence="2">
    <location>
        <begin position="4"/>
        <end position="122"/>
    </location>
</feature>
<keyword evidence="4" id="KW-0238">DNA-binding</keyword>
<dbReference type="GO" id="GO:0003677">
    <property type="term" value="F:DNA binding"/>
    <property type="evidence" value="ECO:0007669"/>
    <property type="project" value="UniProtKB-KW"/>
</dbReference>
<proteinExistence type="predicted"/>
<feature type="modified residue" description="4-aspartylphosphate" evidence="1">
    <location>
        <position position="55"/>
    </location>
</feature>
<comment type="caution">
    <text evidence="4">The sequence shown here is derived from an EMBL/GenBank/DDBJ whole genome shotgun (WGS) entry which is preliminary data.</text>
</comment>
<evidence type="ECO:0000313" key="4">
    <source>
        <dbReference type="EMBL" id="GGA38017.1"/>
    </source>
</evidence>
<dbReference type="PROSITE" id="PS50930">
    <property type="entry name" value="HTH_LYTTR"/>
    <property type="match status" value="1"/>
</dbReference>
<keyword evidence="1" id="KW-0597">Phosphoprotein</keyword>
<dbReference type="SMART" id="SM00850">
    <property type="entry name" value="LytTR"/>
    <property type="match status" value="1"/>
</dbReference>
<gene>
    <name evidence="4" type="ORF">GCM10007416_08700</name>
</gene>
<sequence>MNIRALIAEDEWPARAELAWLLQREKDVTLCPAAETGDQLFTLYDQHRPDVIFLDIQMPGLSGIEAARHLLNGDRGNERSPLLVFTTAYEDHAVEAFALEAVDYLLKPYDEKRFKQAMDRIRKRLSDRSPTRVQPLRPPLSLHRDRLLVNHGEKMVVLSPTSISYAVRVERFLEIHTEKEILRSKMTLQELEYKLREFPFFRTHRSYLVNLDYIQEITPWFNGAYNLMLKDESRVPVSRSAAKRLFQLLGR</sequence>
<dbReference type="InterPro" id="IPR007492">
    <property type="entry name" value="LytTR_DNA-bd_dom"/>
</dbReference>